<evidence type="ECO:0000313" key="5">
    <source>
        <dbReference type="EMBL" id="VFK52479.1"/>
    </source>
</evidence>
<dbReference type="EMBL" id="CAADFX010000046">
    <property type="protein sequence ID" value="VFK56405.1"/>
    <property type="molecule type" value="Genomic_DNA"/>
</dbReference>
<dbReference type="EMBL" id="CAADFV010000008">
    <property type="protein sequence ID" value="VFK52479.1"/>
    <property type="molecule type" value="Genomic_DNA"/>
</dbReference>
<organism evidence="4">
    <name type="scientific">Candidatus Kentrum sp. TUN</name>
    <dbReference type="NCBI Taxonomy" id="2126343"/>
    <lineage>
        <taxon>Bacteria</taxon>
        <taxon>Pseudomonadati</taxon>
        <taxon>Pseudomonadota</taxon>
        <taxon>Gammaproteobacteria</taxon>
        <taxon>Candidatus Kentrum</taxon>
    </lineage>
</organism>
<name>A0A450ZER5_9GAMM</name>
<dbReference type="GO" id="GO:0005524">
    <property type="term" value="F:ATP binding"/>
    <property type="evidence" value="ECO:0007669"/>
    <property type="project" value="UniProtKB-KW"/>
</dbReference>
<protein>
    <recommendedName>
        <fullName evidence="3">Aminoglycoside phosphotransferase domain-containing protein</fullName>
    </recommendedName>
</protein>
<dbReference type="Pfam" id="PF01636">
    <property type="entry name" value="APH"/>
    <property type="match status" value="1"/>
</dbReference>
<proteinExistence type="predicted"/>
<dbReference type="SUPFAM" id="SSF56112">
    <property type="entry name" value="Protein kinase-like (PK-like)"/>
    <property type="match status" value="1"/>
</dbReference>
<keyword evidence="1" id="KW-0547">Nucleotide-binding</keyword>
<dbReference type="InterPro" id="IPR011009">
    <property type="entry name" value="Kinase-like_dom_sf"/>
</dbReference>
<evidence type="ECO:0000259" key="3">
    <source>
        <dbReference type="Pfam" id="PF01636"/>
    </source>
</evidence>
<evidence type="ECO:0000256" key="1">
    <source>
        <dbReference type="ARBA" id="ARBA00022741"/>
    </source>
</evidence>
<accession>A0A450ZER5</accession>
<evidence type="ECO:0000313" key="6">
    <source>
        <dbReference type="EMBL" id="VFK56405.1"/>
    </source>
</evidence>
<reference evidence="4" key="1">
    <citation type="submission" date="2019-02" db="EMBL/GenBank/DDBJ databases">
        <authorList>
            <person name="Gruber-Vodicka R. H."/>
            <person name="Seah K. B. B."/>
        </authorList>
    </citation>
    <scope>NUCLEOTIDE SEQUENCE</scope>
    <source>
        <strain evidence="6">BECK_BY1</strain>
        <strain evidence="5">BECK_BY2</strain>
        <strain evidence="4">BECK_BY3</strain>
    </source>
</reference>
<dbReference type="Gene3D" id="3.30.200.20">
    <property type="entry name" value="Phosphorylase Kinase, domain 1"/>
    <property type="match status" value="1"/>
</dbReference>
<dbReference type="EMBL" id="CAADFY010000006">
    <property type="protein sequence ID" value="VFK52271.1"/>
    <property type="molecule type" value="Genomic_DNA"/>
</dbReference>
<dbReference type="AlphaFoldDB" id="A0A450ZER5"/>
<keyword evidence="2" id="KW-0067">ATP-binding</keyword>
<sequence length="344" mass="39302">MDNRPDAIKTWLTGILPNERFELTAASQDASFRRYFRVSRANGESFIVMDAPPSHEDSRHFVHVAGLLRKAGVNVPETLATDFEQGFLLLSDLGTVRYLDILSDDRVERLYGDAMGALLAIQACAPCEQIPEYDAALLDEEMLLFRDWFIKRHLGIPITDTIDEILGDAFDFLEIIASEQPQVFVHRDYHSRNLMVQARHNPGILDFQDAVQGPITYDPVSLLKDVYISWPQTRVEAWALGYRDLAIQHGILVDDVDSETWLQWFDLMGVQRHLKIAGIFARLYHRDSKPGYLPNIPLTLDYLAFTCGQYPELADLGKLLDDLDVHRRTRDWNASLFPALEIQD</sequence>
<gene>
    <name evidence="6" type="ORF">BECKTUN1418D_GA0071000_104612</name>
    <name evidence="5" type="ORF">BECKTUN1418E_GA0071001_100827</name>
    <name evidence="4" type="ORF">BECKTUN1418F_GA0071002_100628</name>
</gene>
<feature type="domain" description="Aminoglycoside phosphotransferase" evidence="3">
    <location>
        <begin position="23"/>
        <end position="243"/>
    </location>
</feature>
<dbReference type="PANTHER" id="PTHR33540">
    <property type="entry name" value="TRNA THREONYLCARBAMOYLADENOSINE BIOSYNTHESIS PROTEIN TSAE"/>
    <property type="match status" value="1"/>
</dbReference>
<dbReference type="InterPro" id="IPR002575">
    <property type="entry name" value="Aminoglycoside_PTrfase"/>
</dbReference>
<dbReference type="PANTHER" id="PTHR33540:SF1">
    <property type="entry name" value="N-ACETYLMURAMATE_N-ACETYLGLUCOSAMINE KINASE"/>
    <property type="match status" value="1"/>
</dbReference>
<evidence type="ECO:0000313" key="4">
    <source>
        <dbReference type="EMBL" id="VFK52271.1"/>
    </source>
</evidence>
<dbReference type="Gene3D" id="3.90.1200.10">
    <property type="match status" value="1"/>
</dbReference>
<evidence type="ECO:0000256" key="2">
    <source>
        <dbReference type="ARBA" id="ARBA00022840"/>
    </source>
</evidence>